<dbReference type="VEuPathDB" id="FungiDB:I7I53_06020"/>
<feature type="region of interest" description="Disordered" evidence="1">
    <location>
        <begin position="19"/>
        <end position="50"/>
    </location>
</feature>
<organism evidence="3">
    <name type="scientific">Ajellomyces capsulatus (strain H88)</name>
    <name type="common">Darling's disease fungus</name>
    <name type="synonym">Histoplasma capsulatum</name>
    <dbReference type="NCBI Taxonomy" id="544711"/>
    <lineage>
        <taxon>Eukaryota</taxon>
        <taxon>Fungi</taxon>
        <taxon>Dikarya</taxon>
        <taxon>Ascomycota</taxon>
        <taxon>Pezizomycotina</taxon>
        <taxon>Eurotiomycetes</taxon>
        <taxon>Eurotiomycetidae</taxon>
        <taxon>Onygenales</taxon>
        <taxon>Ajellomycetaceae</taxon>
        <taxon>Histoplasma</taxon>
    </lineage>
</organism>
<sequence length="154" mass="17089">MYDVGSPLDIRITARQGYSLSRSSHHHTESQRQKLPIEPPDSNGSLIPSPPLFETMSMGELFKTGPCQDPNSSRFSTALVSIISPKRSSVLPCLPSHNNIGLVLQGVCPLLQQRDHKRYRDRIIVLAGGRPNHKTESGSIIQAKRHKSLDILMN</sequence>
<accession>F0UVL5</accession>
<reference evidence="3" key="1">
    <citation type="submission" date="2008-07" db="EMBL/GenBank/DDBJ databases">
        <title>Annotation of Ajellomyces capsulatus strain H88.</title>
        <authorList>
            <person name="Champion M."/>
            <person name="Cuomo C."/>
            <person name="Ma L.-J."/>
            <person name="Henn M.R."/>
            <person name="Sil A."/>
            <person name="Goldman B."/>
            <person name="Young S.K."/>
            <person name="Kodira C.D."/>
            <person name="Zeng Q."/>
            <person name="Koehrsen M."/>
            <person name="Alvarado L."/>
            <person name="Berlin A."/>
            <person name="Borenstein D."/>
            <person name="Chen Z."/>
            <person name="Engels R."/>
            <person name="Freedman E."/>
            <person name="Gellesch M."/>
            <person name="Goldberg J."/>
            <person name="Griggs A."/>
            <person name="Gujja S."/>
            <person name="Heiman D."/>
            <person name="Hepburn T."/>
            <person name="Howarth C."/>
            <person name="Jen D."/>
            <person name="Larson L."/>
            <person name="Lewis B."/>
            <person name="Mehta T."/>
            <person name="Park D."/>
            <person name="Pearson M."/>
            <person name="Roberts A."/>
            <person name="Saif S."/>
            <person name="Shea T."/>
            <person name="Shenoy N."/>
            <person name="Sisk P."/>
            <person name="Stolte C."/>
            <person name="Sykes S."/>
            <person name="Walk T."/>
            <person name="White J."/>
            <person name="Yandava C."/>
            <person name="Klein B."/>
            <person name="McEwen J.G."/>
            <person name="Puccia R."/>
            <person name="Goldman G.H."/>
            <person name="Felipe M.S."/>
            <person name="Nino-Vega G."/>
            <person name="San-Blas G."/>
            <person name="Taylor J."/>
            <person name="Mendoza L."/>
            <person name="Galagan J."/>
            <person name="Nusbaum C."/>
            <person name="Birren B."/>
        </authorList>
    </citation>
    <scope>NUCLEOTIDE SEQUENCE [LARGE SCALE GENOMIC DNA]</scope>
    <source>
        <strain evidence="3">H88</strain>
    </source>
</reference>
<evidence type="ECO:0000313" key="2">
    <source>
        <dbReference type="EMBL" id="EGC49942.1"/>
    </source>
</evidence>
<dbReference type="HOGENOM" id="CLU_143596_0_0_1"/>
<evidence type="ECO:0000256" key="1">
    <source>
        <dbReference type="SAM" id="MobiDB-lite"/>
    </source>
</evidence>
<dbReference type="OMA" id="MSMGELF"/>
<dbReference type="EMBL" id="DS990644">
    <property type="protein sequence ID" value="EGC49942.1"/>
    <property type="molecule type" value="Genomic_DNA"/>
</dbReference>
<proteinExistence type="predicted"/>
<protein>
    <submittedName>
        <fullName evidence="2">Predicted protein</fullName>
    </submittedName>
</protein>
<evidence type="ECO:0000313" key="3">
    <source>
        <dbReference type="Proteomes" id="UP000008142"/>
    </source>
</evidence>
<gene>
    <name evidence="2" type="ORF">HCEG_09157</name>
</gene>
<name>F0UVL5_AJEC8</name>
<dbReference type="AlphaFoldDB" id="F0UVL5"/>
<dbReference type="Proteomes" id="UP000008142">
    <property type="component" value="Unassembled WGS sequence"/>
</dbReference>